<proteinExistence type="predicted"/>
<evidence type="ECO:0000256" key="2">
    <source>
        <dbReference type="ARBA" id="ARBA00022679"/>
    </source>
</evidence>
<dbReference type="Proteomes" id="UP000681341">
    <property type="component" value="Unassembled WGS sequence"/>
</dbReference>
<dbReference type="SUPFAM" id="SSF53335">
    <property type="entry name" value="S-adenosyl-L-methionine-dependent methyltransferases"/>
    <property type="match status" value="1"/>
</dbReference>
<organism evidence="5 6">
    <name type="scientific">Glycomyces niveus</name>
    <dbReference type="NCBI Taxonomy" id="2820287"/>
    <lineage>
        <taxon>Bacteria</taxon>
        <taxon>Bacillati</taxon>
        <taxon>Actinomycetota</taxon>
        <taxon>Actinomycetes</taxon>
        <taxon>Glycomycetales</taxon>
        <taxon>Glycomycetaceae</taxon>
        <taxon>Glycomyces</taxon>
    </lineage>
</organism>
<accession>A0ABS3TYT8</accession>
<evidence type="ECO:0000256" key="3">
    <source>
        <dbReference type="ARBA" id="ARBA00022691"/>
    </source>
</evidence>
<gene>
    <name evidence="5" type="ORF">J5V16_02475</name>
</gene>
<dbReference type="CDD" id="cd02440">
    <property type="entry name" value="AdoMet_MTases"/>
    <property type="match status" value="1"/>
</dbReference>
<keyword evidence="6" id="KW-1185">Reference proteome</keyword>
<dbReference type="GO" id="GO:0008168">
    <property type="term" value="F:methyltransferase activity"/>
    <property type="evidence" value="ECO:0007669"/>
    <property type="project" value="UniProtKB-KW"/>
</dbReference>
<evidence type="ECO:0000256" key="1">
    <source>
        <dbReference type="ARBA" id="ARBA00022603"/>
    </source>
</evidence>
<dbReference type="Gene3D" id="3.40.50.150">
    <property type="entry name" value="Vaccinia Virus protein VP39"/>
    <property type="match status" value="1"/>
</dbReference>
<keyword evidence="3" id="KW-0949">S-adenosyl-L-methionine</keyword>
<dbReference type="PANTHER" id="PTHR43464:SF19">
    <property type="entry name" value="UBIQUINONE BIOSYNTHESIS O-METHYLTRANSFERASE, MITOCHONDRIAL"/>
    <property type="match status" value="1"/>
</dbReference>
<dbReference type="Pfam" id="PF13649">
    <property type="entry name" value="Methyltransf_25"/>
    <property type="match status" value="1"/>
</dbReference>
<evidence type="ECO:0000259" key="4">
    <source>
        <dbReference type="Pfam" id="PF13649"/>
    </source>
</evidence>
<dbReference type="InterPro" id="IPR041698">
    <property type="entry name" value="Methyltransf_25"/>
</dbReference>
<protein>
    <submittedName>
        <fullName evidence="5">Class I SAM-dependent methyltransferase</fullName>
    </submittedName>
</protein>
<name>A0ABS3TYT8_9ACTN</name>
<sequence length="218" mass="23593">MERQATAMTHDHAPHHEFDRGYWERHWGDARPMTEDPNPHLVAEIADTTPGRALDAGCGTGTEAIWLAARGWQVTAVDITAAPLEQAAERAARAGLGDRIDWVAADLVDWEPSRPFDLVTTHYAHPATAQLDFYARIAAWIAPGGTLLIVGHAAADGHHVSSHGRPPAEATATAPGITARLGIGAWTVVTAEERQRTVIDPRGRSLPLRDVVVRAVRK</sequence>
<keyword evidence="1 5" id="KW-0489">Methyltransferase</keyword>
<dbReference type="PANTHER" id="PTHR43464">
    <property type="entry name" value="METHYLTRANSFERASE"/>
    <property type="match status" value="1"/>
</dbReference>
<comment type="caution">
    <text evidence="5">The sequence shown here is derived from an EMBL/GenBank/DDBJ whole genome shotgun (WGS) entry which is preliminary data.</text>
</comment>
<feature type="domain" description="Methyltransferase" evidence="4">
    <location>
        <begin position="54"/>
        <end position="145"/>
    </location>
</feature>
<evidence type="ECO:0000313" key="6">
    <source>
        <dbReference type="Proteomes" id="UP000681341"/>
    </source>
</evidence>
<reference evidence="5 6" key="1">
    <citation type="submission" date="2021-03" db="EMBL/GenBank/DDBJ databases">
        <title>Glycomyces sp. nov., a novel actinomycete isolated from soil.</title>
        <authorList>
            <person name="Yang X."/>
            <person name="Xu X."/>
        </authorList>
    </citation>
    <scope>NUCLEOTIDE SEQUENCE [LARGE SCALE GENOMIC DNA]</scope>
    <source>
        <strain evidence="5 6">NEAU-S30</strain>
    </source>
</reference>
<evidence type="ECO:0000313" key="5">
    <source>
        <dbReference type="EMBL" id="MBO3731669.1"/>
    </source>
</evidence>
<keyword evidence="2" id="KW-0808">Transferase</keyword>
<dbReference type="InterPro" id="IPR029063">
    <property type="entry name" value="SAM-dependent_MTases_sf"/>
</dbReference>
<dbReference type="EMBL" id="JAGFNP010000001">
    <property type="protein sequence ID" value="MBO3731669.1"/>
    <property type="molecule type" value="Genomic_DNA"/>
</dbReference>
<dbReference type="GO" id="GO:0032259">
    <property type="term" value="P:methylation"/>
    <property type="evidence" value="ECO:0007669"/>
    <property type="project" value="UniProtKB-KW"/>
</dbReference>